<evidence type="ECO:0000313" key="7">
    <source>
        <dbReference type="Proteomes" id="UP000041254"/>
    </source>
</evidence>
<keyword evidence="3" id="KW-0472">Membrane</keyword>
<dbReference type="AlphaFoldDB" id="A0A0G4ECD2"/>
<keyword evidence="2" id="KW-0808">Transferase</keyword>
<feature type="domain" description="Glycosyl transferase 64" evidence="5">
    <location>
        <begin position="56"/>
        <end position="230"/>
    </location>
</feature>
<proteinExistence type="predicted"/>
<dbReference type="OrthoDB" id="5954868at2759"/>
<keyword evidence="7" id="KW-1185">Reference proteome</keyword>
<comment type="subcellular location">
    <subcellularLocation>
        <location evidence="1">Membrane</location>
    </subcellularLocation>
</comment>
<dbReference type="InterPro" id="IPR004263">
    <property type="entry name" value="Exostosin"/>
</dbReference>
<protein>
    <recommendedName>
        <fullName evidence="5">Glycosyl transferase 64 domain-containing protein</fullName>
    </recommendedName>
</protein>
<evidence type="ECO:0000256" key="4">
    <source>
        <dbReference type="ARBA" id="ARBA00023157"/>
    </source>
</evidence>
<evidence type="ECO:0000256" key="1">
    <source>
        <dbReference type="ARBA" id="ARBA00004370"/>
    </source>
</evidence>
<dbReference type="GO" id="GO:0016020">
    <property type="term" value="C:membrane"/>
    <property type="evidence" value="ECO:0007669"/>
    <property type="project" value="UniProtKB-SubCell"/>
</dbReference>
<dbReference type="Pfam" id="PF09258">
    <property type="entry name" value="Glyco_transf_64"/>
    <property type="match status" value="1"/>
</dbReference>
<evidence type="ECO:0000259" key="5">
    <source>
        <dbReference type="Pfam" id="PF09258"/>
    </source>
</evidence>
<gene>
    <name evidence="6" type="ORF">Vbra_3584</name>
</gene>
<dbReference type="Gene3D" id="3.90.550.10">
    <property type="entry name" value="Spore Coat Polysaccharide Biosynthesis Protein SpsA, Chain A"/>
    <property type="match status" value="1"/>
</dbReference>
<sequence length="241" mass="27018">MSFCRRHSYVPFSSQTTLTLRRNESNTDNLQDSVTVAVTMGPFWLNSTKTRVLPGERDLGERFYVAESIDTPFTFVLDDDTIFDWQCATIQNLLLAARLFPRRIISGPDTRRSIRQCVDGTKALYYGTGQDNLALTDAALVANVAHVGPHEACASVVDVTSCERNCEDLLFNWLAAYVSGDEQESCVFVEDSPVHGLSPGKESLSKRGDHYAKRSACLNFLREAFPNWPIPRPSSFRVRVE</sequence>
<dbReference type="PhylomeDB" id="A0A0G4ECD2"/>
<name>A0A0G4ECD2_VITBC</name>
<dbReference type="InterPro" id="IPR029044">
    <property type="entry name" value="Nucleotide-diphossugar_trans"/>
</dbReference>
<dbReference type="VEuPathDB" id="CryptoDB:Vbra_3584"/>
<accession>A0A0G4ECD2</accession>
<dbReference type="InterPro" id="IPR015338">
    <property type="entry name" value="GT64_dom"/>
</dbReference>
<dbReference type="PANTHER" id="PTHR48261">
    <property type="entry name" value="ACETYLGLUCOSAMINYLTRANSFERASE"/>
    <property type="match status" value="1"/>
</dbReference>
<dbReference type="PANTHER" id="PTHR48261:SF2">
    <property type="entry name" value="ACETYLGLUCOSAMINYLTRANSFERASE"/>
    <property type="match status" value="1"/>
</dbReference>
<evidence type="ECO:0000256" key="2">
    <source>
        <dbReference type="ARBA" id="ARBA00022679"/>
    </source>
</evidence>
<evidence type="ECO:0000313" key="6">
    <source>
        <dbReference type="EMBL" id="CEL93005.1"/>
    </source>
</evidence>
<keyword evidence="4" id="KW-1015">Disulfide bond</keyword>
<dbReference type="EMBL" id="CDMY01000130">
    <property type="protein sequence ID" value="CEL93005.1"/>
    <property type="molecule type" value="Genomic_DNA"/>
</dbReference>
<reference evidence="6 7" key="1">
    <citation type="submission" date="2014-11" db="EMBL/GenBank/DDBJ databases">
        <authorList>
            <person name="Zhu J."/>
            <person name="Qi W."/>
            <person name="Song R."/>
        </authorList>
    </citation>
    <scope>NUCLEOTIDE SEQUENCE [LARGE SCALE GENOMIC DNA]</scope>
</reference>
<evidence type="ECO:0000256" key="3">
    <source>
        <dbReference type="ARBA" id="ARBA00023136"/>
    </source>
</evidence>
<dbReference type="InParanoid" id="A0A0G4ECD2"/>
<dbReference type="Proteomes" id="UP000041254">
    <property type="component" value="Unassembled WGS sequence"/>
</dbReference>
<dbReference type="GO" id="GO:0016757">
    <property type="term" value="F:glycosyltransferase activity"/>
    <property type="evidence" value="ECO:0007669"/>
    <property type="project" value="InterPro"/>
</dbReference>
<organism evidence="6 7">
    <name type="scientific">Vitrella brassicaformis (strain CCMP3155)</name>
    <dbReference type="NCBI Taxonomy" id="1169540"/>
    <lineage>
        <taxon>Eukaryota</taxon>
        <taxon>Sar</taxon>
        <taxon>Alveolata</taxon>
        <taxon>Colpodellida</taxon>
        <taxon>Vitrellaceae</taxon>
        <taxon>Vitrella</taxon>
    </lineage>
</organism>